<reference evidence="2 3" key="1">
    <citation type="submission" date="2018-03" db="EMBL/GenBank/DDBJ databases">
        <authorList>
            <person name="Keele B.F."/>
        </authorList>
    </citation>
    <scope>NUCLEOTIDE SEQUENCE [LARGE SCALE GENOMIC DNA]</scope>
    <source>
        <strain evidence="2 3">CECT 8599</strain>
    </source>
</reference>
<dbReference type="Proteomes" id="UP000244880">
    <property type="component" value="Unassembled WGS sequence"/>
</dbReference>
<dbReference type="RefSeq" id="WP_108828851.1">
    <property type="nucleotide sequence ID" value="NZ_OMOR01000001.1"/>
</dbReference>
<dbReference type="PANTHER" id="PTHR34310">
    <property type="entry name" value="DUF427 DOMAIN PROTEIN (AFU_ORTHOLOGUE AFUA_3G02220)"/>
    <property type="match status" value="1"/>
</dbReference>
<evidence type="ECO:0000313" key="3">
    <source>
        <dbReference type="Proteomes" id="UP000244880"/>
    </source>
</evidence>
<proteinExistence type="predicted"/>
<dbReference type="PANTHER" id="PTHR34310:SF9">
    <property type="entry name" value="BLR5716 PROTEIN"/>
    <property type="match status" value="1"/>
</dbReference>
<accession>A0A2R8BFM1</accession>
<name>A0A2R8BFM1_9RHOB</name>
<dbReference type="EMBL" id="OMOR01000001">
    <property type="protein sequence ID" value="SPH21809.1"/>
    <property type="molecule type" value="Genomic_DNA"/>
</dbReference>
<gene>
    <name evidence="2" type="ORF">ASD8599_02558</name>
</gene>
<dbReference type="Gene3D" id="2.170.150.40">
    <property type="entry name" value="Domain of unknown function (DUF427)"/>
    <property type="match status" value="1"/>
</dbReference>
<keyword evidence="3" id="KW-1185">Reference proteome</keyword>
<dbReference type="Pfam" id="PF04248">
    <property type="entry name" value="NTP_transf_9"/>
    <property type="match status" value="1"/>
</dbReference>
<dbReference type="InterPro" id="IPR038694">
    <property type="entry name" value="DUF427_sf"/>
</dbReference>
<evidence type="ECO:0000313" key="2">
    <source>
        <dbReference type="EMBL" id="SPH21809.1"/>
    </source>
</evidence>
<sequence length="114" mass="12464">MADHIKVRNAAGVWTVRAGGAVLGESRAALELTEGDYPPVIYFPREDIAMAFLDKTDKSTHCPHKGDATYYSVVTKSTTLENAVWSYEAPLDSVSRIEGHLAFYTGDGITVEEI</sequence>
<organism evidence="2 3">
    <name type="scientific">Ascidiaceihabitans donghaensis</name>
    <dbReference type="NCBI Taxonomy" id="1510460"/>
    <lineage>
        <taxon>Bacteria</taxon>
        <taxon>Pseudomonadati</taxon>
        <taxon>Pseudomonadota</taxon>
        <taxon>Alphaproteobacteria</taxon>
        <taxon>Rhodobacterales</taxon>
        <taxon>Paracoccaceae</taxon>
        <taxon>Ascidiaceihabitans</taxon>
    </lineage>
</organism>
<feature type="domain" description="DUF427" evidence="1">
    <location>
        <begin position="15"/>
        <end position="105"/>
    </location>
</feature>
<dbReference type="InterPro" id="IPR007361">
    <property type="entry name" value="DUF427"/>
</dbReference>
<evidence type="ECO:0000259" key="1">
    <source>
        <dbReference type="Pfam" id="PF04248"/>
    </source>
</evidence>
<protein>
    <recommendedName>
        <fullName evidence="1">DUF427 domain-containing protein</fullName>
    </recommendedName>
</protein>
<dbReference type="OrthoDB" id="9815163at2"/>
<dbReference type="AlphaFoldDB" id="A0A2R8BFM1"/>